<name>A0ABP7AFW4_9PSEU</name>
<proteinExistence type="predicted"/>
<evidence type="ECO:0000313" key="3">
    <source>
        <dbReference type="Proteomes" id="UP001500711"/>
    </source>
</evidence>
<dbReference type="Pfam" id="PF04149">
    <property type="entry name" value="DUF397"/>
    <property type="match status" value="1"/>
</dbReference>
<keyword evidence="3" id="KW-1185">Reference proteome</keyword>
<reference evidence="3" key="1">
    <citation type="journal article" date="2019" name="Int. J. Syst. Evol. Microbiol.">
        <title>The Global Catalogue of Microorganisms (GCM) 10K type strain sequencing project: providing services to taxonomists for standard genome sequencing and annotation.</title>
        <authorList>
            <consortium name="The Broad Institute Genomics Platform"/>
            <consortium name="The Broad Institute Genome Sequencing Center for Infectious Disease"/>
            <person name="Wu L."/>
            <person name="Ma J."/>
        </authorList>
    </citation>
    <scope>NUCLEOTIDE SEQUENCE [LARGE SCALE GENOMIC DNA]</scope>
    <source>
        <strain evidence="3">JCM 17494</strain>
    </source>
</reference>
<evidence type="ECO:0000259" key="1">
    <source>
        <dbReference type="Pfam" id="PF04149"/>
    </source>
</evidence>
<dbReference type="InterPro" id="IPR007278">
    <property type="entry name" value="DUF397"/>
</dbReference>
<sequence>MSTWRKSSYSADGSDCVEVRRGIGIRDSKAPASHLPVNREAWTAFLGIVKACAPSTR</sequence>
<comment type="caution">
    <text evidence="2">The sequence shown here is derived from an EMBL/GenBank/DDBJ whole genome shotgun (WGS) entry which is preliminary data.</text>
</comment>
<dbReference type="RefSeq" id="WP_346128978.1">
    <property type="nucleotide sequence ID" value="NZ_BAABBE010000004.1"/>
</dbReference>
<evidence type="ECO:0000313" key="2">
    <source>
        <dbReference type="EMBL" id="GAA3631639.1"/>
    </source>
</evidence>
<dbReference type="EMBL" id="BAABBE010000004">
    <property type="protein sequence ID" value="GAA3631639.1"/>
    <property type="molecule type" value="Genomic_DNA"/>
</dbReference>
<protein>
    <recommendedName>
        <fullName evidence="1">DUF397 domain-containing protein</fullName>
    </recommendedName>
</protein>
<accession>A0ABP7AFW4</accession>
<dbReference type="Proteomes" id="UP001500711">
    <property type="component" value="Unassembled WGS sequence"/>
</dbReference>
<organism evidence="2 3">
    <name type="scientific">Lentzea roselyniae</name>
    <dbReference type="NCBI Taxonomy" id="531940"/>
    <lineage>
        <taxon>Bacteria</taxon>
        <taxon>Bacillati</taxon>
        <taxon>Actinomycetota</taxon>
        <taxon>Actinomycetes</taxon>
        <taxon>Pseudonocardiales</taxon>
        <taxon>Pseudonocardiaceae</taxon>
        <taxon>Lentzea</taxon>
    </lineage>
</organism>
<gene>
    <name evidence="2" type="ORF">GCM10022267_18210</name>
</gene>
<feature type="domain" description="DUF397" evidence="1">
    <location>
        <begin position="3"/>
        <end position="50"/>
    </location>
</feature>